<dbReference type="EMBL" id="JDRY01000044">
    <property type="protein sequence ID" value="KGM98852.1"/>
    <property type="molecule type" value="Genomic_DNA"/>
</dbReference>
<dbReference type="AlphaFoldDB" id="A0A0A0ID43"/>
<evidence type="ECO:0000313" key="2">
    <source>
        <dbReference type="EMBL" id="KGM98852.1"/>
    </source>
</evidence>
<accession>A0A0A0ID43</accession>
<organism evidence="2 3">
    <name type="scientific">Clostridium botulinum C/D str. DC5</name>
    <dbReference type="NCBI Taxonomy" id="1443128"/>
    <lineage>
        <taxon>Bacteria</taxon>
        <taxon>Bacillati</taxon>
        <taxon>Bacillota</taxon>
        <taxon>Clostridia</taxon>
        <taxon>Eubacteriales</taxon>
        <taxon>Clostridiaceae</taxon>
        <taxon>Clostridium</taxon>
    </lineage>
</organism>
<feature type="transmembrane region" description="Helical" evidence="1">
    <location>
        <begin position="104"/>
        <end position="123"/>
    </location>
</feature>
<name>A0A0A0ID43_CLOBO</name>
<sequence length="170" mass="19542">MSKVSNITKGGILTALSFICIYLSSILPTNKFSLMAITSFIIILSIISIGVKTSILIYIAVSFLSFFMVGSKGIVLTYILFFGLYGFLKYYIEYFRNVPLELLLKLIFFNISMFILIYLYKTIFIGEFNLSKIHFPIYAIIGAVEILFFVFDYILTLFVAYYNNHFASKF</sequence>
<gene>
    <name evidence="2" type="ORF">Z955_09980</name>
</gene>
<evidence type="ECO:0000313" key="3">
    <source>
        <dbReference type="Proteomes" id="UP000030014"/>
    </source>
</evidence>
<dbReference type="RefSeq" id="WP_039258523.1">
    <property type="nucleotide sequence ID" value="NZ_JDRY01000044.1"/>
</dbReference>
<feature type="transmembrane region" description="Helical" evidence="1">
    <location>
        <begin position="12"/>
        <end position="28"/>
    </location>
</feature>
<reference evidence="2 3" key="1">
    <citation type="submission" date="2014-01" db="EMBL/GenBank/DDBJ databases">
        <title>Plasmidome dynamics in the species complex Clostridium novyi sensu lato converts strains of independent lineages into distinctly different pathogens.</title>
        <authorList>
            <person name="Skarin H."/>
            <person name="Segerman B."/>
        </authorList>
    </citation>
    <scope>NUCLEOTIDE SEQUENCE [LARGE SCALE GENOMIC DNA]</scope>
    <source>
        <strain evidence="2 3">DC5</strain>
    </source>
</reference>
<evidence type="ECO:0000256" key="1">
    <source>
        <dbReference type="SAM" id="Phobius"/>
    </source>
</evidence>
<keyword evidence="1" id="KW-0472">Membrane</keyword>
<comment type="caution">
    <text evidence="2">The sequence shown here is derived from an EMBL/GenBank/DDBJ whole genome shotgun (WGS) entry which is preliminary data.</text>
</comment>
<feature type="transmembrane region" description="Helical" evidence="1">
    <location>
        <begin position="73"/>
        <end position="92"/>
    </location>
</feature>
<feature type="transmembrane region" description="Helical" evidence="1">
    <location>
        <begin position="34"/>
        <end position="61"/>
    </location>
</feature>
<keyword evidence="1" id="KW-0812">Transmembrane</keyword>
<dbReference type="Proteomes" id="UP000030014">
    <property type="component" value="Unassembled WGS sequence"/>
</dbReference>
<protein>
    <submittedName>
        <fullName evidence="2">Membrane protein</fullName>
    </submittedName>
</protein>
<feature type="transmembrane region" description="Helical" evidence="1">
    <location>
        <begin position="135"/>
        <end position="162"/>
    </location>
</feature>
<keyword evidence="1" id="KW-1133">Transmembrane helix</keyword>
<proteinExistence type="predicted"/>